<name>A0ABW9RWU5_9BACT</name>
<dbReference type="HAMAP" id="MF_00454">
    <property type="entry name" value="FluC"/>
    <property type="match status" value="1"/>
</dbReference>
<keyword evidence="11" id="KW-0813">Transport</keyword>
<dbReference type="PANTHER" id="PTHR28259">
    <property type="entry name" value="FLUORIDE EXPORT PROTEIN 1-RELATED"/>
    <property type="match status" value="1"/>
</dbReference>
<keyword evidence="13" id="KW-1185">Reference proteome</keyword>
<dbReference type="InterPro" id="IPR003691">
    <property type="entry name" value="FluC"/>
</dbReference>
<evidence type="ECO:0000256" key="10">
    <source>
        <dbReference type="ARBA" id="ARBA00035585"/>
    </source>
</evidence>
<evidence type="ECO:0000256" key="4">
    <source>
        <dbReference type="ARBA" id="ARBA00022692"/>
    </source>
</evidence>
<evidence type="ECO:0000256" key="11">
    <source>
        <dbReference type="HAMAP-Rule" id="MF_00454"/>
    </source>
</evidence>
<dbReference type="Pfam" id="PF02537">
    <property type="entry name" value="CRCB"/>
    <property type="match status" value="1"/>
</dbReference>
<reference evidence="12 13" key="1">
    <citation type="submission" date="2019-02" db="EMBL/GenBank/DDBJ databases">
        <authorList>
            <person name="Goldberg S.R."/>
            <person name="Haltli B.A."/>
            <person name="Correa H."/>
            <person name="Russell K.G."/>
        </authorList>
    </citation>
    <scope>NUCLEOTIDE SEQUENCE [LARGE SCALE GENOMIC DNA]</scope>
    <source>
        <strain evidence="12 13">JCM 16186</strain>
    </source>
</reference>
<evidence type="ECO:0000313" key="12">
    <source>
        <dbReference type="EMBL" id="MTI28688.1"/>
    </source>
</evidence>
<dbReference type="Proteomes" id="UP000798808">
    <property type="component" value="Unassembled WGS sequence"/>
</dbReference>
<comment type="activity regulation">
    <text evidence="11">Na(+) is not transported, but it plays an essential structural role and its presence is essential for fluoride channel function.</text>
</comment>
<feature type="transmembrane region" description="Helical" evidence="11">
    <location>
        <begin position="101"/>
        <end position="121"/>
    </location>
</feature>
<evidence type="ECO:0000256" key="9">
    <source>
        <dbReference type="ARBA" id="ARBA00035120"/>
    </source>
</evidence>
<evidence type="ECO:0000256" key="7">
    <source>
        <dbReference type="ARBA" id="ARBA00023136"/>
    </source>
</evidence>
<evidence type="ECO:0000256" key="3">
    <source>
        <dbReference type="ARBA" id="ARBA00022519"/>
    </source>
</evidence>
<keyword evidence="3" id="KW-0997">Cell inner membrane</keyword>
<keyword evidence="11" id="KW-0479">Metal-binding</keyword>
<comment type="function">
    <text evidence="11">Fluoride-specific ion channel. Important for reducing fluoride concentration in the cell, thus reducing its toxicity.</text>
</comment>
<dbReference type="RefSeq" id="WP_155176459.1">
    <property type="nucleotide sequence ID" value="NZ_BAAAFL010000021.1"/>
</dbReference>
<evidence type="ECO:0000256" key="2">
    <source>
        <dbReference type="ARBA" id="ARBA00022475"/>
    </source>
</evidence>
<accession>A0ABW9RWU5</accession>
<gene>
    <name evidence="11 12" type="primary">crcB</name>
    <name evidence="11" type="synonym">fluC</name>
    <name evidence="12" type="ORF">E1163_27260</name>
</gene>
<evidence type="ECO:0000313" key="13">
    <source>
        <dbReference type="Proteomes" id="UP000798808"/>
    </source>
</evidence>
<keyword evidence="11" id="KW-0915">Sodium</keyword>
<proteinExistence type="inferred from homology"/>
<evidence type="ECO:0000256" key="5">
    <source>
        <dbReference type="ARBA" id="ARBA00022989"/>
    </source>
</evidence>
<evidence type="ECO:0000256" key="1">
    <source>
        <dbReference type="ARBA" id="ARBA00004651"/>
    </source>
</evidence>
<comment type="subcellular location">
    <subcellularLocation>
        <location evidence="1 11">Cell membrane</location>
        <topology evidence="1 11">Multi-pass membrane protein</topology>
    </subcellularLocation>
</comment>
<dbReference type="NCBIfam" id="TIGR00494">
    <property type="entry name" value="crcB"/>
    <property type="match status" value="1"/>
</dbReference>
<organism evidence="12 13">
    <name type="scientific">Fulvivirga kasyanovii</name>
    <dbReference type="NCBI Taxonomy" id="396812"/>
    <lineage>
        <taxon>Bacteria</taxon>
        <taxon>Pseudomonadati</taxon>
        <taxon>Bacteroidota</taxon>
        <taxon>Cytophagia</taxon>
        <taxon>Cytophagales</taxon>
        <taxon>Fulvivirgaceae</taxon>
        <taxon>Fulvivirga</taxon>
    </lineage>
</organism>
<evidence type="ECO:0000256" key="6">
    <source>
        <dbReference type="ARBA" id="ARBA00023065"/>
    </source>
</evidence>
<protein>
    <recommendedName>
        <fullName evidence="11">Fluoride-specific ion channel FluC</fullName>
    </recommendedName>
</protein>
<comment type="similarity">
    <text evidence="9 11">Belongs to the fluoride channel Fluc/FEX (TC 1.A.43) family.</text>
</comment>
<keyword evidence="5 11" id="KW-1133">Transmembrane helix</keyword>
<keyword evidence="4 11" id="KW-0812">Transmembrane</keyword>
<feature type="transmembrane region" description="Helical" evidence="11">
    <location>
        <begin position="68"/>
        <end position="89"/>
    </location>
</feature>
<sequence length="126" mass="13679">MLKNVLIVGLGGFAGSIARYLAYVLIDKRFPSAYPLSTLSVNIIGSFILGIITGFMLKTSVANDTLRLLLAVGFCGSFTTFSTFAYENLFFINQKLIPTALIYIFASLILGLLAVFAGHWVGKTML</sequence>
<feature type="transmembrane region" description="Helical" evidence="11">
    <location>
        <begin position="33"/>
        <end position="56"/>
    </location>
</feature>
<comment type="catalytic activity">
    <reaction evidence="10">
        <text>fluoride(in) = fluoride(out)</text>
        <dbReference type="Rhea" id="RHEA:76159"/>
        <dbReference type="ChEBI" id="CHEBI:17051"/>
    </reaction>
    <physiologicalReaction direction="left-to-right" evidence="10">
        <dbReference type="Rhea" id="RHEA:76160"/>
    </physiologicalReaction>
</comment>
<keyword evidence="2 11" id="KW-1003">Cell membrane</keyword>
<feature type="binding site" evidence="11">
    <location>
        <position position="76"/>
    </location>
    <ligand>
        <name>Na(+)</name>
        <dbReference type="ChEBI" id="CHEBI:29101"/>
        <note>structural</note>
    </ligand>
</feature>
<comment type="caution">
    <text evidence="12">The sequence shown here is derived from an EMBL/GenBank/DDBJ whole genome shotgun (WGS) entry which is preliminary data.</text>
</comment>
<evidence type="ECO:0000256" key="8">
    <source>
        <dbReference type="ARBA" id="ARBA00023303"/>
    </source>
</evidence>
<dbReference type="PANTHER" id="PTHR28259:SF1">
    <property type="entry name" value="FLUORIDE EXPORT PROTEIN 1-RELATED"/>
    <property type="match status" value="1"/>
</dbReference>
<dbReference type="EMBL" id="SMLW01000670">
    <property type="protein sequence ID" value="MTI28688.1"/>
    <property type="molecule type" value="Genomic_DNA"/>
</dbReference>
<keyword evidence="7 11" id="KW-0472">Membrane</keyword>
<keyword evidence="8 11" id="KW-0407">Ion channel</keyword>
<feature type="transmembrane region" description="Helical" evidence="11">
    <location>
        <begin position="6"/>
        <end position="26"/>
    </location>
</feature>
<keyword evidence="6 11" id="KW-0406">Ion transport</keyword>
<feature type="binding site" evidence="11">
    <location>
        <position position="79"/>
    </location>
    <ligand>
        <name>Na(+)</name>
        <dbReference type="ChEBI" id="CHEBI:29101"/>
        <note>structural</note>
    </ligand>
</feature>